<dbReference type="EMBL" id="HG992981">
    <property type="protein sequence ID" value="CAE7179897.1"/>
    <property type="molecule type" value="Genomic_DNA"/>
</dbReference>
<dbReference type="Proteomes" id="UP000472372">
    <property type="component" value="Chromosome 5"/>
</dbReference>
<proteinExistence type="predicted"/>
<dbReference type="AlphaFoldDB" id="A0A6S6W4W6"/>
<accession>A0A6S6W4W6</accession>
<evidence type="ECO:0000313" key="1">
    <source>
        <dbReference type="EMBL" id="CAE7179897.1"/>
    </source>
</evidence>
<reference evidence="1" key="1">
    <citation type="submission" date="2021-02" db="EMBL/GenBank/DDBJ databases">
        <authorList>
            <person name="Syme A R."/>
            <person name="Syme A R."/>
            <person name="Moolhuijzen P."/>
        </authorList>
    </citation>
    <scope>NUCLEOTIDE SEQUENCE</scope>
    <source>
        <strain evidence="1">W1-1</strain>
    </source>
</reference>
<gene>
    <name evidence="1" type="ORF">PTTW11_06670</name>
</gene>
<name>A0A6S6W4W6_9PLEO</name>
<sequence>MVLNLNKTFLLLVIAVTISASDDAEKPARRQLGLTPYFVCDPATQFCDNNTGKGAHFCFPNKCTNWHGCIPYETKTGQQYAYCS</sequence>
<organism evidence="1 2">
    <name type="scientific">Pyrenophora teres f. teres</name>
    <dbReference type="NCBI Taxonomy" id="97479"/>
    <lineage>
        <taxon>Eukaryota</taxon>
        <taxon>Fungi</taxon>
        <taxon>Dikarya</taxon>
        <taxon>Ascomycota</taxon>
        <taxon>Pezizomycotina</taxon>
        <taxon>Dothideomycetes</taxon>
        <taxon>Pleosporomycetidae</taxon>
        <taxon>Pleosporales</taxon>
        <taxon>Pleosporineae</taxon>
        <taxon>Pleosporaceae</taxon>
        <taxon>Pyrenophora</taxon>
    </lineage>
</organism>
<evidence type="ECO:0000313" key="2">
    <source>
        <dbReference type="Proteomes" id="UP000472372"/>
    </source>
</evidence>
<protein>
    <submittedName>
        <fullName evidence="1">Uncharacterized protein</fullName>
    </submittedName>
</protein>